<dbReference type="Proteomes" id="UP000663834">
    <property type="component" value="Unassembled WGS sequence"/>
</dbReference>
<dbReference type="EMBL" id="CAJOBH010001708">
    <property type="protein sequence ID" value="CAF3869320.1"/>
    <property type="molecule type" value="Genomic_DNA"/>
</dbReference>
<evidence type="ECO:0000256" key="1">
    <source>
        <dbReference type="ARBA" id="ARBA00004651"/>
    </source>
</evidence>
<comment type="similarity">
    <text evidence="2">Belongs to the CD36 family.</text>
</comment>
<dbReference type="PRINTS" id="PR01610">
    <property type="entry name" value="CD36ANTIGEN"/>
</dbReference>
<dbReference type="PROSITE" id="PS51257">
    <property type="entry name" value="PROKAR_LIPOPROTEIN"/>
    <property type="match status" value="1"/>
</dbReference>
<protein>
    <recommendedName>
        <fullName evidence="16">Scavenger receptor class B member 1</fullName>
    </recommendedName>
</protein>
<dbReference type="OrthoDB" id="195015at2759"/>
<feature type="transmembrane region" description="Helical" evidence="10">
    <location>
        <begin position="456"/>
        <end position="483"/>
    </location>
</feature>
<reference evidence="12" key="1">
    <citation type="submission" date="2021-02" db="EMBL/GenBank/DDBJ databases">
        <authorList>
            <person name="Nowell W R."/>
        </authorList>
    </citation>
    <scope>NUCLEOTIDE SEQUENCE</scope>
</reference>
<evidence type="ECO:0000256" key="8">
    <source>
        <dbReference type="ARBA" id="ARBA00023170"/>
    </source>
</evidence>
<evidence type="ECO:0000313" key="12">
    <source>
        <dbReference type="EMBL" id="CAF1656828.1"/>
    </source>
</evidence>
<evidence type="ECO:0000256" key="7">
    <source>
        <dbReference type="ARBA" id="ARBA00023157"/>
    </source>
</evidence>
<dbReference type="InterPro" id="IPR002159">
    <property type="entry name" value="CD36_fam"/>
</dbReference>
<dbReference type="PANTHER" id="PTHR11923:SF51">
    <property type="entry name" value="LYSOSOME MEMBRANE PROTEIN 2"/>
    <property type="match status" value="1"/>
</dbReference>
<dbReference type="GO" id="GO:0005737">
    <property type="term" value="C:cytoplasm"/>
    <property type="evidence" value="ECO:0007669"/>
    <property type="project" value="TreeGrafter"/>
</dbReference>
<evidence type="ECO:0000256" key="5">
    <source>
        <dbReference type="ARBA" id="ARBA00022989"/>
    </source>
</evidence>
<dbReference type="InterPro" id="IPR005428">
    <property type="entry name" value="CD36/SCARB1/SNMP1"/>
</dbReference>
<dbReference type="Proteomes" id="UP000663855">
    <property type="component" value="Unassembled WGS sequence"/>
</dbReference>
<keyword evidence="7" id="KW-1015">Disulfide bond</keyword>
<organism evidence="12 15">
    <name type="scientific">Rotaria magnacalcarata</name>
    <dbReference type="NCBI Taxonomy" id="392030"/>
    <lineage>
        <taxon>Eukaryota</taxon>
        <taxon>Metazoa</taxon>
        <taxon>Spiralia</taxon>
        <taxon>Gnathifera</taxon>
        <taxon>Rotifera</taxon>
        <taxon>Eurotatoria</taxon>
        <taxon>Bdelloidea</taxon>
        <taxon>Philodinida</taxon>
        <taxon>Philodinidae</taxon>
        <taxon>Rotaria</taxon>
    </lineage>
</organism>
<keyword evidence="6 10" id="KW-0472">Membrane</keyword>
<evidence type="ECO:0000313" key="11">
    <source>
        <dbReference type="EMBL" id="CAF1146385.1"/>
    </source>
</evidence>
<keyword evidence="4 10" id="KW-0812">Transmembrane</keyword>
<evidence type="ECO:0000256" key="2">
    <source>
        <dbReference type="ARBA" id="ARBA00010532"/>
    </source>
</evidence>
<evidence type="ECO:0000256" key="4">
    <source>
        <dbReference type="ARBA" id="ARBA00022692"/>
    </source>
</evidence>
<evidence type="ECO:0000313" key="14">
    <source>
        <dbReference type="EMBL" id="CAF3869320.1"/>
    </source>
</evidence>
<dbReference type="Proteomes" id="UP000663824">
    <property type="component" value="Unassembled WGS sequence"/>
</dbReference>
<feature type="transmembrane region" description="Helical" evidence="10">
    <location>
        <begin position="12"/>
        <end position="31"/>
    </location>
</feature>
<dbReference type="PANTHER" id="PTHR11923">
    <property type="entry name" value="SCAVENGER RECEPTOR CLASS B TYPE-1 SR-B1"/>
    <property type="match status" value="1"/>
</dbReference>
<keyword evidence="5 10" id="KW-1133">Transmembrane helix</keyword>
<name>A0A816F1C2_9BILA</name>
<comment type="subcellular location">
    <subcellularLocation>
        <location evidence="1">Cell membrane</location>
        <topology evidence="1">Multi-pass membrane protein</topology>
    </subcellularLocation>
</comment>
<dbReference type="EMBL" id="CAJNRE010021093">
    <property type="protein sequence ID" value="CAF2250444.1"/>
    <property type="molecule type" value="Genomic_DNA"/>
</dbReference>
<evidence type="ECO:0000256" key="10">
    <source>
        <dbReference type="SAM" id="Phobius"/>
    </source>
</evidence>
<evidence type="ECO:0008006" key="16">
    <source>
        <dbReference type="Google" id="ProtNLM"/>
    </source>
</evidence>
<evidence type="ECO:0000256" key="6">
    <source>
        <dbReference type="ARBA" id="ARBA00023136"/>
    </source>
</evidence>
<comment type="caution">
    <text evidence="12">The sequence shown here is derived from an EMBL/GenBank/DDBJ whole genome shotgun (WGS) entry which is preliminary data.</text>
</comment>
<dbReference type="EMBL" id="CAJNOW010017353">
    <property type="protein sequence ID" value="CAF1656828.1"/>
    <property type="molecule type" value="Genomic_DNA"/>
</dbReference>
<dbReference type="GO" id="GO:0005044">
    <property type="term" value="F:scavenger receptor activity"/>
    <property type="evidence" value="ECO:0007669"/>
    <property type="project" value="TreeGrafter"/>
</dbReference>
<sequence length="508" mass="57665">MIKNRVRCASIVLGVLGVGCIVAGVLLIVIGDSVVDKIIEKECQLREGTLLYKNWLSPPITIYMSVYVFDLKNPVEFLNGAKPLLIEYGPFVYKEQRTKTNLRTYENDTLSYQEPRQYIFDRSQSTYDETFKFTTINVIYMTLVNLLQMDRIPNVYRSIVADVVATIEKPLMTRSVREYLWGYEDPLLHIFKKILPEIVLDDQIALFGSAVYLFAYDTYLIKNGVGRSSQVGVIERFNYSTSLSIWSDPYANMINGTDSTVWHPNARKDERFYAYIRDICRSVYLTFNETRRNFAGIDLYHYTLPENIFSNSTDNQGFCMNATTANKTHALRCLPSGLFTQTPCQHFSSVTIDFPLPIIASNPHFLDADPIVSNGVDGMHPDSELHRSFGDVEPRTGIIMNGSRRLQFNMNVVNDSSISLLSNIRPVFYPMFWGSEHAAIDESTASVFRNFVVIPLLILTILKYLLVGIGICCFIAVCIILVVHRHRKQKTTVDSSSSAANETSPLLN</sequence>
<keyword evidence="3" id="KW-1003">Cell membrane</keyword>
<dbReference type="Pfam" id="PF01130">
    <property type="entry name" value="CD36"/>
    <property type="match status" value="1"/>
</dbReference>
<dbReference type="Proteomes" id="UP000681967">
    <property type="component" value="Unassembled WGS sequence"/>
</dbReference>
<dbReference type="PRINTS" id="PR01609">
    <property type="entry name" value="CD36FAMILY"/>
</dbReference>
<evidence type="ECO:0000256" key="9">
    <source>
        <dbReference type="ARBA" id="ARBA00023180"/>
    </source>
</evidence>
<evidence type="ECO:0000313" key="15">
    <source>
        <dbReference type="Proteomes" id="UP000663834"/>
    </source>
</evidence>
<evidence type="ECO:0000313" key="13">
    <source>
        <dbReference type="EMBL" id="CAF2250444.1"/>
    </source>
</evidence>
<proteinExistence type="inferred from homology"/>
<keyword evidence="8" id="KW-0675">Receptor</keyword>
<keyword evidence="9" id="KW-0325">Glycoprotein</keyword>
<dbReference type="GO" id="GO:0005886">
    <property type="term" value="C:plasma membrane"/>
    <property type="evidence" value="ECO:0007669"/>
    <property type="project" value="UniProtKB-SubCell"/>
</dbReference>
<dbReference type="EMBL" id="CAJNOV010003574">
    <property type="protein sequence ID" value="CAF1146385.1"/>
    <property type="molecule type" value="Genomic_DNA"/>
</dbReference>
<evidence type="ECO:0000256" key="3">
    <source>
        <dbReference type="ARBA" id="ARBA00022475"/>
    </source>
</evidence>
<accession>A0A816F1C2</accession>
<gene>
    <name evidence="14" type="ORF">BYL167_LOCUS6828</name>
    <name evidence="11" type="ORF">CJN711_LOCUS9305</name>
    <name evidence="12" type="ORF">KQP761_LOCUS31148</name>
    <name evidence="13" type="ORF">MBJ925_LOCUS37845</name>
</gene>
<dbReference type="AlphaFoldDB" id="A0A816F1C2"/>